<name>A0ACB8BG24_9AGAM</name>
<gene>
    <name evidence="1" type="ORF">BV22DRAFT_1047308</name>
</gene>
<organism evidence="1 2">
    <name type="scientific">Leucogyrophana mollusca</name>
    <dbReference type="NCBI Taxonomy" id="85980"/>
    <lineage>
        <taxon>Eukaryota</taxon>
        <taxon>Fungi</taxon>
        <taxon>Dikarya</taxon>
        <taxon>Basidiomycota</taxon>
        <taxon>Agaricomycotina</taxon>
        <taxon>Agaricomycetes</taxon>
        <taxon>Agaricomycetidae</taxon>
        <taxon>Boletales</taxon>
        <taxon>Boletales incertae sedis</taxon>
        <taxon>Leucogyrophana</taxon>
    </lineage>
</organism>
<accession>A0ACB8BG24</accession>
<sequence length="149" mass="16581">MEQARQVSSEKRVYDFAGGTSNEKEQPTDEATCRIPVLGVVLDLPNRSSPIHFNAHLHIYVGQRHSGNAPYSNSSEHIGDLPKRLNRAQPLVINPGTITVSSWLLRMYFKTEGPISNFRPQVEGEGKVDGSELKDRGQRSASYDGWCSL</sequence>
<evidence type="ECO:0000313" key="2">
    <source>
        <dbReference type="Proteomes" id="UP000790709"/>
    </source>
</evidence>
<comment type="caution">
    <text evidence="1">The sequence shown here is derived from an EMBL/GenBank/DDBJ whole genome shotgun (WGS) entry which is preliminary data.</text>
</comment>
<proteinExistence type="predicted"/>
<evidence type="ECO:0000313" key="1">
    <source>
        <dbReference type="EMBL" id="KAH7924659.1"/>
    </source>
</evidence>
<protein>
    <submittedName>
        <fullName evidence="1">Uncharacterized protein</fullName>
    </submittedName>
</protein>
<keyword evidence="2" id="KW-1185">Reference proteome</keyword>
<dbReference type="Proteomes" id="UP000790709">
    <property type="component" value="Unassembled WGS sequence"/>
</dbReference>
<dbReference type="EMBL" id="MU266419">
    <property type="protein sequence ID" value="KAH7924659.1"/>
    <property type="molecule type" value="Genomic_DNA"/>
</dbReference>
<reference evidence="1" key="1">
    <citation type="journal article" date="2021" name="New Phytol.">
        <title>Evolutionary innovations through gain and loss of genes in the ectomycorrhizal Boletales.</title>
        <authorList>
            <person name="Wu G."/>
            <person name="Miyauchi S."/>
            <person name="Morin E."/>
            <person name="Kuo A."/>
            <person name="Drula E."/>
            <person name="Varga T."/>
            <person name="Kohler A."/>
            <person name="Feng B."/>
            <person name="Cao Y."/>
            <person name="Lipzen A."/>
            <person name="Daum C."/>
            <person name="Hundley H."/>
            <person name="Pangilinan J."/>
            <person name="Johnson J."/>
            <person name="Barry K."/>
            <person name="LaButti K."/>
            <person name="Ng V."/>
            <person name="Ahrendt S."/>
            <person name="Min B."/>
            <person name="Choi I.G."/>
            <person name="Park H."/>
            <person name="Plett J.M."/>
            <person name="Magnuson J."/>
            <person name="Spatafora J.W."/>
            <person name="Nagy L.G."/>
            <person name="Henrissat B."/>
            <person name="Grigoriev I.V."/>
            <person name="Yang Z.L."/>
            <person name="Xu J."/>
            <person name="Martin F.M."/>
        </authorList>
    </citation>
    <scope>NUCLEOTIDE SEQUENCE</scope>
    <source>
        <strain evidence="1">KUC20120723A-06</strain>
    </source>
</reference>